<name>A0ABY7EVX4_MYAAR</name>
<keyword evidence="1" id="KW-0175">Coiled coil</keyword>
<protein>
    <submittedName>
        <fullName evidence="2">Uncharacterized protein</fullName>
    </submittedName>
</protein>
<evidence type="ECO:0000313" key="2">
    <source>
        <dbReference type="EMBL" id="WAR14113.1"/>
    </source>
</evidence>
<feature type="coiled-coil region" evidence="1">
    <location>
        <begin position="12"/>
        <end position="129"/>
    </location>
</feature>
<keyword evidence="3" id="KW-1185">Reference proteome</keyword>
<gene>
    <name evidence="2" type="ORF">MAR_004218</name>
</gene>
<evidence type="ECO:0000313" key="3">
    <source>
        <dbReference type="Proteomes" id="UP001164746"/>
    </source>
</evidence>
<reference evidence="2" key="1">
    <citation type="submission" date="2022-11" db="EMBL/GenBank/DDBJ databases">
        <title>Centuries of genome instability and evolution in soft-shell clam transmissible cancer (bioRxiv).</title>
        <authorList>
            <person name="Hart S.F.M."/>
            <person name="Yonemitsu M.A."/>
            <person name="Giersch R.M."/>
            <person name="Beal B.F."/>
            <person name="Arriagada G."/>
            <person name="Davis B.W."/>
            <person name="Ostrander E.A."/>
            <person name="Goff S.P."/>
            <person name="Metzger M.J."/>
        </authorList>
    </citation>
    <scope>NUCLEOTIDE SEQUENCE</scope>
    <source>
        <strain evidence="2">MELC-2E11</strain>
        <tissue evidence="2">Siphon/mantle</tissue>
    </source>
</reference>
<sequence length="131" mass="15335">MDEGKQKENDFKEQLEKRNALLIRTLEKLATAEDEIQSLEHERQALQEETKILRNSRSRILKGCKTHEKSLSILEKERQQLRDTIVELGNEVEVLNEEIIDLKDYESTIEAAKCANNTAEKKRTQLERKQT</sequence>
<proteinExistence type="predicted"/>
<dbReference type="Proteomes" id="UP001164746">
    <property type="component" value="Chromosome 9"/>
</dbReference>
<dbReference type="EMBL" id="CP111020">
    <property type="protein sequence ID" value="WAR14113.1"/>
    <property type="molecule type" value="Genomic_DNA"/>
</dbReference>
<accession>A0ABY7EVX4</accession>
<organism evidence="2 3">
    <name type="scientific">Mya arenaria</name>
    <name type="common">Soft-shell clam</name>
    <dbReference type="NCBI Taxonomy" id="6604"/>
    <lineage>
        <taxon>Eukaryota</taxon>
        <taxon>Metazoa</taxon>
        <taxon>Spiralia</taxon>
        <taxon>Lophotrochozoa</taxon>
        <taxon>Mollusca</taxon>
        <taxon>Bivalvia</taxon>
        <taxon>Autobranchia</taxon>
        <taxon>Heteroconchia</taxon>
        <taxon>Euheterodonta</taxon>
        <taxon>Imparidentia</taxon>
        <taxon>Neoheterodontei</taxon>
        <taxon>Myida</taxon>
        <taxon>Myoidea</taxon>
        <taxon>Myidae</taxon>
        <taxon>Mya</taxon>
    </lineage>
</organism>
<evidence type="ECO:0000256" key="1">
    <source>
        <dbReference type="SAM" id="Coils"/>
    </source>
</evidence>